<evidence type="ECO:0000313" key="1">
    <source>
        <dbReference type="EMBL" id="MPN37362.1"/>
    </source>
</evidence>
<organism evidence="1">
    <name type="scientific">bioreactor metagenome</name>
    <dbReference type="NCBI Taxonomy" id="1076179"/>
    <lineage>
        <taxon>unclassified sequences</taxon>
        <taxon>metagenomes</taxon>
        <taxon>ecological metagenomes</taxon>
    </lineage>
</organism>
<proteinExistence type="predicted"/>
<dbReference type="AlphaFoldDB" id="A0A645HG54"/>
<accession>A0A645HG54</accession>
<name>A0A645HG54_9ZZZZ</name>
<protein>
    <submittedName>
        <fullName evidence="1">Uncharacterized protein</fullName>
    </submittedName>
</protein>
<dbReference type="EMBL" id="VSSQ01091966">
    <property type="protein sequence ID" value="MPN37362.1"/>
    <property type="molecule type" value="Genomic_DNA"/>
</dbReference>
<gene>
    <name evidence="1" type="ORF">SDC9_184879</name>
</gene>
<comment type="caution">
    <text evidence="1">The sequence shown here is derived from an EMBL/GenBank/DDBJ whole genome shotgun (WGS) entry which is preliminary data.</text>
</comment>
<sequence length="139" mass="14847">MRHRERIARRQNEPHFVAARGQPGKQILPVSSCRGALEVVAAAIVELHRHTGEAGFAIVLLAILVGIKPHTITQAAFEVLVIGADLCLRRGGELGAVVGRGCNSHVHHALATVNWGEALQPGLGRRVMLVGDLHRAESG</sequence>
<reference evidence="1" key="1">
    <citation type="submission" date="2019-08" db="EMBL/GenBank/DDBJ databases">
        <authorList>
            <person name="Kucharzyk K."/>
            <person name="Murdoch R.W."/>
            <person name="Higgins S."/>
            <person name="Loffler F."/>
        </authorList>
    </citation>
    <scope>NUCLEOTIDE SEQUENCE</scope>
</reference>